<feature type="domain" description="Ubiquitin-like" evidence="1">
    <location>
        <begin position="4"/>
        <end position="75"/>
    </location>
</feature>
<gene>
    <name evidence="2" type="ORF">UFOPK2602_01722</name>
    <name evidence="3" type="ORF">UFOPK2806_02317</name>
</gene>
<dbReference type="Pfam" id="PF00240">
    <property type="entry name" value="ubiquitin"/>
    <property type="match status" value="1"/>
</dbReference>
<name>A0A6J6VBC2_9ZZZZ</name>
<dbReference type="PROSITE" id="PS50053">
    <property type="entry name" value="UBIQUITIN_2"/>
    <property type="match status" value="1"/>
</dbReference>
<dbReference type="PRINTS" id="PR00348">
    <property type="entry name" value="UBIQUITIN"/>
</dbReference>
<evidence type="ECO:0000313" key="3">
    <source>
        <dbReference type="EMBL" id="CAB4769064.1"/>
    </source>
</evidence>
<dbReference type="EMBL" id="CAEZXX010000136">
    <property type="protein sequence ID" value="CAB4720797.1"/>
    <property type="molecule type" value="Genomic_DNA"/>
</dbReference>
<dbReference type="SMART" id="SM00213">
    <property type="entry name" value="UBQ"/>
    <property type="match status" value="1"/>
</dbReference>
<dbReference type="Gene3D" id="3.10.20.90">
    <property type="entry name" value="Phosphatidylinositol 3-kinase Catalytic Subunit, Chain A, domain 1"/>
    <property type="match status" value="1"/>
</dbReference>
<protein>
    <submittedName>
        <fullName evidence="3">Unannotated protein</fullName>
    </submittedName>
</protein>
<dbReference type="AlphaFoldDB" id="A0A6J6VBC2"/>
<dbReference type="FunFam" id="3.10.20.90:FF:000160">
    <property type="entry name" value="Polyubiquitin-C"/>
    <property type="match status" value="1"/>
</dbReference>
<accession>A0A6J6VBC2</accession>
<dbReference type="InterPro" id="IPR050158">
    <property type="entry name" value="Ubiquitin_ubiquitin-like"/>
</dbReference>
<dbReference type="EMBL" id="CAEZYY010000049">
    <property type="protein sequence ID" value="CAB4769064.1"/>
    <property type="molecule type" value="Genomic_DNA"/>
</dbReference>
<dbReference type="PANTHER" id="PTHR10666">
    <property type="entry name" value="UBIQUITIN"/>
    <property type="match status" value="1"/>
</dbReference>
<dbReference type="InterPro" id="IPR000626">
    <property type="entry name" value="Ubiquitin-like_dom"/>
</dbReference>
<dbReference type="SUPFAM" id="SSF54236">
    <property type="entry name" value="Ubiquitin-like"/>
    <property type="match status" value="1"/>
</dbReference>
<evidence type="ECO:0000313" key="2">
    <source>
        <dbReference type="EMBL" id="CAB4720797.1"/>
    </source>
</evidence>
<sequence>MSGMQIFVKTQTGKTITLDVESSDSIENVKQKIQDKENAPPPLQKLVFAGQSLEDGQTLAAYDIGSQTTLHLVMRSGVVTYDLVNASTPPLGATNLACLEPGAVMSQTVTGISSGNFLLGFYAEGELGFAVEFFDKQGASLRVVSGTASSAELVPYSLPCTAPSGTKSASVTFTAGSNMDPKGMWAVLLDLVSFARA</sequence>
<evidence type="ECO:0000259" key="1">
    <source>
        <dbReference type="PROSITE" id="PS50053"/>
    </source>
</evidence>
<dbReference type="InterPro" id="IPR029071">
    <property type="entry name" value="Ubiquitin-like_domsf"/>
</dbReference>
<organism evidence="3">
    <name type="scientific">freshwater metagenome</name>
    <dbReference type="NCBI Taxonomy" id="449393"/>
    <lineage>
        <taxon>unclassified sequences</taxon>
        <taxon>metagenomes</taxon>
        <taxon>ecological metagenomes</taxon>
    </lineage>
</organism>
<dbReference type="InterPro" id="IPR019956">
    <property type="entry name" value="Ubiquitin_dom"/>
</dbReference>
<reference evidence="3" key="1">
    <citation type="submission" date="2020-05" db="EMBL/GenBank/DDBJ databases">
        <authorList>
            <person name="Chiriac C."/>
            <person name="Salcher M."/>
            <person name="Ghai R."/>
            <person name="Kavagutti S V."/>
        </authorList>
    </citation>
    <scope>NUCLEOTIDE SEQUENCE</scope>
</reference>
<proteinExistence type="predicted"/>